<dbReference type="EMBL" id="JAGINW010000001">
    <property type="protein sequence ID" value="MBP2325748.1"/>
    <property type="molecule type" value="Genomic_DNA"/>
</dbReference>
<name>A0ABS4TP98_9PSEU</name>
<sequence length="130" mass="13774">MSRTRMTAGGGRAVEVEPERLAGWYDRFAARHGGIAGTEITPDLVRVTAADGAEASAEVPFGPLAATDLAGFVDHVLRPRRIALLLVRLGGHSLGVAEGERVVLSRTGRKSGARQELRRRVVAAAVRPSP</sequence>
<protein>
    <submittedName>
        <fullName evidence="1">Uncharacterized protein</fullName>
    </submittedName>
</protein>
<accession>A0ABS4TP98</accession>
<dbReference type="Proteomes" id="UP001519332">
    <property type="component" value="Unassembled WGS sequence"/>
</dbReference>
<organism evidence="1 2">
    <name type="scientific">Kibdelosporangium banguiense</name>
    <dbReference type="NCBI Taxonomy" id="1365924"/>
    <lineage>
        <taxon>Bacteria</taxon>
        <taxon>Bacillati</taxon>
        <taxon>Actinomycetota</taxon>
        <taxon>Actinomycetes</taxon>
        <taxon>Pseudonocardiales</taxon>
        <taxon>Pseudonocardiaceae</taxon>
        <taxon>Kibdelosporangium</taxon>
    </lineage>
</organism>
<reference evidence="1 2" key="1">
    <citation type="submission" date="2021-03" db="EMBL/GenBank/DDBJ databases">
        <title>Sequencing the genomes of 1000 actinobacteria strains.</title>
        <authorList>
            <person name="Klenk H.-P."/>
        </authorList>
    </citation>
    <scope>NUCLEOTIDE SEQUENCE [LARGE SCALE GENOMIC DNA]</scope>
    <source>
        <strain evidence="1 2">DSM 46670</strain>
    </source>
</reference>
<gene>
    <name evidence="1" type="ORF">JOF56_006133</name>
</gene>
<comment type="caution">
    <text evidence="1">The sequence shown here is derived from an EMBL/GenBank/DDBJ whole genome shotgun (WGS) entry which is preliminary data.</text>
</comment>
<proteinExistence type="predicted"/>
<evidence type="ECO:0000313" key="1">
    <source>
        <dbReference type="EMBL" id="MBP2325748.1"/>
    </source>
</evidence>
<evidence type="ECO:0000313" key="2">
    <source>
        <dbReference type="Proteomes" id="UP001519332"/>
    </source>
</evidence>
<keyword evidence="2" id="KW-1185">Reference proteome</keyword>